<dbReference type="InterPro" id="IPR001680">
    <property type="entry name" value="WD40_rpt"/>
</dbReference>
<name>A0A8T6R4Y3_9MICO</name>
<dbReference type="GO" id="GO:0003677">
    <property type="term" value="F:DNA binding"/>
    <property type="evidence" value="ECO:0007669"/>
    <property type="project" value="UniProtKB-UniRule"/>
</dbReference>
<reference evidence="7" key="1">
    <citation type="submission" date="2020-03" db="EMBL/GenBank/DDBJ databases">
        <title>Phycicoccus flavus sp. nov., a novel endophytic actinobacterium isolated from branch of Kandelia candel.</title>
        <authorList>
            <person name="Tuo L."/>
        </authorList>
    </citation>
    <scope>NUCLEOTIDE SEQUENCE</scope>
    <source>
        <strain evidence="7">CMS6Z-2</strain>
    </source>
</reference>
<dbReference type="SUPFAM" id="SSF50998">
    <property type="entry name" value="Quinoprotein alcohol dehydrogenase-like"/>
    <property type="match status" value="1"/>
</dbReference>
<dbReference type="Gene3D" id="1.10.10.10">
    <property type="entry name" value="Winged helix-like DNA-binding domain superfamily/Winged helix DNA-binding domain"/>
    <property type="match status" value="1"/>
</dbReference>
<dbReference type="InterPro" id="IPR016032">
    <property type="entry name" value="Sig_transdc_resp-reg_C-effctor"/>
</dbReference>
<dbReference type="FunFam" id="1.25.40.10:FF:000222">
    <property type="entry name" value="SARP family transcriptional regulator"/>
    <property type="match status" value="1"/>
</dbReference>
<dbReference type="GO" id="GO:0000160">
    <property type="term" value="P:phosphorelay signal transduction system"/>
    <property type="evidence" value="ECO:0007669"/>
    <property type="project" value="InterPro"/>
</dbReference>
<dbReference type="Gene3D" id="3.40.50.300">
    <property type="entry name" value="P-loop containing nucleotide triphosphate hydrolases"/>
    <property type="match status" value="1"/>
</dbReference>
<comment type="caution">
    <text evidence="7">The sequence shown here is derived from an EMBL/GenBank/DDBJ whole genome shotgun (WGS) entry which is preliminary data.</text>
</comment>
<dbReference type="SUPFAM" id="SSF48452">
    <property type="entry name" value="TPR-like"/>
    <property type="match status" value="1"/>
</dbReference>
<dbReference type="CDD" id="cd15831">
    <property type="entry name" value="BTAD"/>
    <property type="match status" value="1"/>
</dbReference>
<gene>
    <name evidence="7" type="ORF">EPD83_015710</name>
</gene>
<dbReference type="SUPFAM" id="SSF50969">
    <property type="entry name" value="YVTN repeat-like/Quinoprotein amine dehydrogenase"/>
    <property type="match status" value="1"/>
</dbReference>
<dbReference type="PANTHER" id="PTHR35807">
    <property type="entry name" value="TRANSCRIPTIONAL REGULATOR REDD-RELATED"/>
    <property type="match status" value="1"/>
</dbReference>
<keyword evidence="4" id="KW-0804">Transcription</keyword>
<sequence>MTARPYIEPVHYSVLGPLRVERATGPVEIRGAKERLLLARLVAASGRVVGTADLVDTLWGDAPPPSAGKSLQTFVVRLRNTLEPDRSGPPQVLVTEGAGYRLVLDPGQVDADRFVRLAALGSRALADGRPEAAAGTLDEALSLWRGTAYADFPDAGFAAAEARRLEELRLTAAEDRLSADLARDRAAAAVPGLEALTHEHPLRERGWELLVTALYRSGRQAEALGAYDRVRGLLADELGVDPGPQLRAVHARVLAHDPGLGRPAARPGVPPQLRPAAAPGLVGRDAELARLRRVWDAALRGTPATVVVRGPAGAGATALASALAAEIVRDGGRVEYVDADTEPPDLPSADRTPLLVVGDGCDPGVGATLVLRLAPRLAAVPEGADVLDLGPLGPDALREIVAAYLTGTEVDAVLADVAQASGGLPGHAHARAQELARQRARRVVEAAASMTGSSSADLAVARDELAEGVSRLRAGRLAQDVDPRVCPWRGLAAYGLEDARWFAGRDRLVAELVARLAGCRVLALVGASGSGKSSVLRAGLLAALAEDVLPGSAGWRTLVLRPGEHPMRELARVALGPGGTPDLLARLLDDRDGAGRVVIAVDQFEETWTLCADEAERRQFLDTLTELTTEPDSPVTLVLAVRADRVGDLAEHAELRGLVGDGTVLVGPMTPAEVRRAVERPAAAAGLVLDDGLADTLVADAGEEPGLLPLLSTALAELWQRRDGRRLTYAAYVGLGGLDGAIAGLAEEAWGALTTPQQDLARRLLLRLAGPGEGSEVTRRRVPVAEAQSLAEGAGAVVDDLVAARLLTTSDGHVEVAHEALFREWPRLRGWLAEDAAGRTVQARLALAAAEWDAEDRDPALLWSGPRLASGLDVARARPGDLTAIEHAFLDTGREALDAERRSALERAGAAARQNRRLRLLLAGLAAVLVAAVAAGVLAWQARGKAEAASVSADAKRLAATALSQDYPDTALLAAVEATRLEDSPETYGSLLTLLARQPAVLHRVRTEHRFLRMLVSTDGGTVYASENDPWLWSLDSRTGARRWVRDVGGQVANLTTVRGSPDVVATVRTDPAPVLTRLRASDGAVVWSLPGQELVDVGLSEDPFPSWVVTAPGGRLLVETDSRVVEVDPDTGRPLRSWPWPADSRFSSESFVSWGDGRVSRALVGTTPARSAVVDTSGRGRTAHLDGRPLVVAPDGRTVLVTDDDETRSTMRLLDTRTLEEAGPRTQVDGYARAAVFSADGGTVFVGVDDSVLVLDGRLARTRTLEGHSGTVMDLGLADADTLWTAGRDGTVVAFDLSGRRTPVVTRPGGGATVGEAPERGGPAAGVRQAYDGPHTAWLLDATTGRAVSRVRMPRFPGRLVQPVAAAVTPDGRTAVFSLDFWTPGGDDGPDGPAPDRGALVLVDPQTRRVVRTVDLPWPAYALDTTPDGRRVVLNAFGGVAVVDLGTGDVGPLVPRPDRVYGELVPNLAVSPDGRAAVVGRPGGVSVVDLGTLQVRAERRLGDAPELPVGSVAWSADGSRVVVGDFAGWLHVLDSTDLTDAAPRRLVTGGFVIGTRVGSHGRVLATTGTDGDLTLWDTRTWRPFGSPVSDDHGWGLLSVPDDGAVARVLHEDGTTVEVSTDPAAWLRAACTAAGRDLTSDEAAVLTPGRPPSTTCSDLR</sequence>
<dbReference type="Pfam" id="PF00486">
    <property type="entry name" value="Trans_reg_C"/>
    <property type="match status" value="1"/>
</dbReference>
<dbReference type="InterPro" id="IPR027417">
    <property type="entry name" value="P-loop_NTPase"/>
</dbReference>
<dbReference type="SUPFAM" id="SSF46894">
    <property type="entry name" value="C-terminal effector domain of the bipartite response regulators"/>
    <property type="match status" value="1"/>
</dbReference>
<keyword evidence="2" id="KW-0805">Transcription regulation</keyword>
<dbReference type="InterPro" id="IPR011990">
    <property type="entry name" value="TPR-like_helical_dom_sf"/>
</dbReference>
<evidence type="ECO:0000256" key="5">
    <source>
        <dbReference type="PROSITE-ProRule" id="PRU01091"/>
    </source>
</evidence>
<dbReference type="RefSeq" id="WP_165566829.1">
    <property type="nucleotide sequence ID" value="NZ_SAYU02000061.1"/>
</dbReference>
<dbReference type="Pfam" id="PF20703">
    <property type="entry name" value="nSTAND1"/>
    <property type="match status" value="1"/>
</dbReference>
<dbReference type="PROSITE" id="PS51755">
    <property type="entry name" value="OMPR_PHOB"/>
    <property type="match status" value="1"/>
</dbReference>
<accession>A0A8T6R4Y3</accession>
<dbReference type="InterPro" id="IPR015943">
    <property type="entry name" value="WD40/YVTN_repeat-like_dom_sf"/>
</dbReference>
<feature type="DNA-binding region" description="OmpR/PhoB-type" evidence="5">
    <location>
        <begin position="2"/>
        <end position="104"/>
    </location>
</feature>
<evidence type="ECO:0000256" key="4">
    <source>
        <dbReference type="ARBA" id="ARBA00023163"/>
    </source>
</evidence>
<keyword evidence="3 5" id="KW-0238">DNA-binding</keyword>
<keyword evidence="8" id="KW-1185">Reference proteome</keyword>
<dbReference type="EMBL" id="SAYU02000061">
    <property type="protein sequence ID" value="NHA69488.1"/>
    <property type="molecule type" value="Genomic_DNA"/>
</dbReference>
<dbReference type="InterPro" id="IPR001867">
    <property type="entry name" value="OmpR/PhoB-type_DNA-bd"/>
</dbReference>
<organism evidence="7 8">
    <name type="scientific">Phycicoccus flavus</name>
    <dbReference type="NCBI Taxonomy" id="2502783"/>
    <lineage>
        <taxon>Bacteria</taxon>
        <taxon>Bacillati</taxon>
        <taxon>Actinomycetota</taxon>
        <taxon>Actinomycetes</taxon>
        <taxon>Micrococcales</taxon>
        <taxon>Intrasporangiaceae</taxon>
        <taxon>Phycicoccus</taxon>
    </lineage>
</organism>
<dbReference type="InterPro" id="IPR049052">
    <property type="entry name" value="nSTAND1"/>
</dbReference>
<dbReference type="Proteomes" id="UP000287866">
    <property type="component" value="Unassembled WGS sequence"/>
</dbReference>
<dbReference type="InterPro" id="IPR036388">
    <property type="entry name" value="WH-like_DNA-bd_sf"/>
</dbReference>
<protein>
    <submittedName>
        <fullName evidence="7">AAA family ATPase</fullName>
    </submittedName>
</protein>
<dbReference type="SMART" id="SM01043">
    <property type="entry name" value="BTAD"/>
    <property type="match status" value="1"/>
</dbReference>
<dbReference type="SMART" id="SM00320">
    <property type="entry name" value="WD40"/>
    <property type="match status" value="3"/>
</dbReference>
<dbReference type="Gene3D" id="2.130.10.10">
    <property type="entry name" value="YVTN repeat-like/Quinoprotein amine dehydrogenase"/>
    <property type="match status" value="4"/>
</dbReference>
<dbReference type="SUPFAM" id="SSF52540">
    <property type="entry name" value="P-loop containing nucleoside triphosphate hydrolases"/>
    <property type="match status" value="3"/>
</dbReference>
<dbReference type="InterPro" id="IPR051677">
    <property type="entry name" value="AfsR-DnrI-RedD_regulator"/>
</dbReference>
<dbReference type="PANTHER" id="PTHR35807:SF1">
    <property type="entry name" value="TRANSCRIPTIONAL REGULATOR REDD"/>
    <property type="match status" value="1"/>
</dbReference>
<dbReference type="InterPro" id="IPR011044">
    <property type="entry name" value="Quino_amine_DH_bsu"/>
</dbReference>
<dbReference type="Gene3D" id="1.25.40.10">
    <property type="entry name" value="Tetratricopeptide repeat domain"/>
    <property type="match status" value="1"/>
</dbReference>
<evidence type="ECO:0000259" key="6">
    <source>
        <dbReference type="PROSITE" id="PS51755"/>
    </source>
</evidence>
<comment type="similarity">
    <text evidence="1">Belongs to the AfsR/DnrI/RedD regulatory family.</text>
</comment>
<feature type="domain" description="OmpR/PhoB-type" evidence="6">
    <location>
        <begin position="2"/>
        <end position="104"/>
    </location>
</feature>
<evidence type="ECO:0000256" key="1">
    <source>
        <dbReference type="ARBA" id="ARBA00005820"/>
    </source>
</evidence>
<dbReference type="Pfam" id="PF03704">
    <property type="entry name" value="BTAD"/>
    <property type="match status" value="1"/>
</dbReference>
<dbReference type="GO" id="GO:0005829">
    <property type="term" value="C:cytosol"/>
    <property type="evidence" value="ECO:0007669"/>
    <property type="project" value="UniProtKB-ARBA"/>
</dbReference>
<dbReference type="InterPro" id="IPR011047">
    <property type="entry name" value="Quinoprotein_ADH-like_sf"/>
</dbReference>
<proteinExistence type="inferred from homology"/>
<dbReference type="SMART" id="SM00862">
    <property type="entry name" value="Trans_reg_C"/>
    <property type="match status" value="1"/>
</dbReference>
<evidence type="ECO:0000256" key="2">
    <source>
        <dbReference type="ARBA" id="ARBA00023015"/>
    </source>
</evidence>
<evidence type="ECO:0000313" key="7">
    <source>
        <dbReference type="EMBL" id="NHA69488.1"/>
    </source>
</evidence>
<dbReference type="InterPro" id="IPR005158">
    <property type="entry name" value="BTAD"/>
</dbReference>
<dbReference type="GO" id="GO:0006355">
    <property type="term" value="P:regulation of DNA-templated transcription"/>
    <property type="evidence" value="ECO:0007669"/>
    <property type="project" value="InterPro"/>
</dbReference>
<evidence type="ECO:0000256" key="3">
    <source>
        <dbReference type="ARBA" id="ARBA00023125"/>
    </source>
</evidence>
<evidence type="ECO:0000313" key="8">
    <source>
        <dbReference type="Proteomes" id="UP000287866"/>
    </source>
</evidence>